<dbReference type="SUPFAM" id="SSF53756">
    <property type="entry name" value="UDP-Glycosyltransferase/glycogen phosphorylase"/>
    <property type="match status" value="1"/>
</dbReference>
<accession>A0ABP9HYA2</accession>
<sequence length="442" mass="46191">MSRILMPSSPIHGHVAPMIQLGRGLLEHGHRSTVLTGTKYRAAVERAGLDFLPLPAEADYDDADLDAWLPGRDRYKGLAAVRHDITGMFLRPLPAQHRALTAALATGGFDLVLSESAFLGSLPTLLAVPATERVPVLGISALPMTLTSVDCAPFGPALPPGRSALARLRNRALNGVLHAGPLKPLRTAFEAALAEVGAPPARGNVFDQLTAFDLTFQLSARGLEYPRRELPSTVHFVGPMRPAPRPAADLPAWWGDLDGGRPVVHVTQGTTDNADPTRLLAPAITALAGEDVLVVATTGGRPVAELLTALGGELPANARVGEFLPYDRLLPRTDVLVTNGGFGGVQQALAHGVPLVVAGATEDKPEVAARVAWAGAGVNLRTGSPAPQRIRRAVRRVLHDGTHRRAAVVLQSEIAGYGDPVATVAAAVADLTSSRAATGPAA</sequence>
<dbReference type="InterPro" id="IPR050426">
    <property type="entry name" value="Glycosyltransferase_28"/>
</dbReference>
<proteinExistence type="predicted"/>
<evidence type="ECO:0000313" key="3">
    <source>
        <dbReference type="Proteomes" id="UP001501195"/>
    </source>
</evidence>
<dbReference type="Gene3D" id="3.40.50.2000">
    <property type="entry name" value="Glycogen Phosphorylase B"/>
    <property type="match status" value="2"/>
</dbReference>
<reference evidence="3" key="1">
    <citation type="journal article" date="2019" name="Int. J. Syst. Evol. Microbiol.">
        <title>The Global Catalogue of Microorganisms (GCM) 10K type strain sequencing project: providing services to taxonomists for standard genome sequencing and annotation.</title>
        <authorList>
            <consortium name="The Broad Institute Genomics Platform"/>
            <consortium name="The Broad Institute Genome Sequencing Center for Infectious Disease"/>
            <person name="Wu L."/>
            <person name="Ma J."/>
        </authorList>
    </citation>
    <scope>NUCLEOTIDE SEQUENCE [LARGE SCALE GENOMIC DNA]</scope>
    <source>
        <strain evidence="3">JCM 18126</strain>
    </source>
</reference>
<keyword evidence="3" id="KW-1185">Reference proteome</keyword>
<dbReference type="CDD" id="cd03784">
    <property type="entry name" value="GT1_Gtf-like"/>
    <property type="match status" value="1"/>
</dbReference>
<dbReference type="InterPro" id="IPR010610">
    <property type="entry name" value="EryCIII-like_C"/>
</dbReference>
<feature type="domain" description="Erythromycin biosynthesis protein CIII-like C-terminal" evidence="1">
    <location>
        <begin position="312"/>
        <end position="422"/>
    </location>
</feature>
<evidence type="ECO:0000313" key="2">
    <source>
        <dbReference type="EMBL" id="GAA4982286.1"/>
    </source>
</evidence>
<name>A0ABP9HYA2_9ACTN</name>
<dbReference type="PANTHER" id="PTHR48050">
    <property type="entry name" value="STEROL 3-BETA-GLUCOSYLTRANSFERASE"/>
    <property type="match status" value="1"/>
</dbReference>
<dbReference type="RefSeq" id="WP_345712668.1">
    <property type="nucleotide sequence ID" value="NZ_BAABIL010000334.1"/>
</dbReference>
<organism evidence="2 3">
    <name type="scientific">Kineococcus glutinatus</name>
    <dbReference type="NCBI Taxonomy" id="1070872"/>
    <lineage>
        <taxon>Bacteria</taxon>
        <taxon>Bacillati</taxon>
        <taxon>Actinomycetota</taxon>
        <taxon>Actinomycetes</taxon>
        <taxon>Kineosporiales</taxon>
        <taxon>Kineosporiaceae</taxon>
        <taxon>Kineococcus</taxon>
    </lineage>
</organism>
<dbReference type="Pfam" id="PF06722">
    <property type="entry name" value="EryCIII-like_C"/>
    <property type="match status" value="1"/>
</dbReference>
<dbReference type="Proteomes" id="UP001501195">
    <property type="component" value="Unassembled WGS sequence"/>
</dbReference>
<comment type="caution">
    <text evidence="2">The sequence shown here is derived from an EMBL/GenBank/DDBJ whole genome shotgun (WGS) entry which is preliminary data.</text>
</comment>
<dbReference type="EMBL" id="BAABIL010000334">
    <property type="protein sequence ID" value="GAA4982286.1"/>
    <property type="molecule type" value="Genomic_DNA"/>
</dbReference>
<dbReference type="InterPro" id="IPR002213">
    <property type="entry name" value="UDP_glucos_trans"/>
</dbReference>
<evidence type="ECO:0000259" key="1">
    <source>
        <dbReference type="Pfam" id="PF06722"/>
    </source>
</evidence>
<protein>
    <submittedName>
        <fullName evidence="2">Glycosyltransferase</fullName>
    </submittedName>
</protein>
<gene>
    <name evidence="2" type="ORF">GCM10023225_22720</name>
</gene>
<dbReference type="PANTHER" id="PTHR48050:SF13">
    <property type="entry name" value="STEROL 3-BETA-GLUCOSYLTRANSFERASE UGT80A2"/>
    <property type="match status" value="1"/>
</dbReference>